<dbReference type="InterPro" id="IPR035925">
    <property type="entry name" value="BSD_dom_sf"/>
</dbReference>
<dbReference type="InterPro" id="IPR027079">
    <property type="entry name" value="Tfb1/GTF2H1"/>
</dbReference>
<evidence type="ECO:0000256" key="4">
    <source>
        <dbReference type="ARBA" id="ARBA00023015"/>
    </source>
</evidence>
<dbReference type="GO" id="GO:0006351">
    <property type="term" value="P:DNA-templated transcription"/>
    <property type="evidence" value="ECO:0007669"/>
    <property type="project" value="InterPro"/>
</dbReference>
<evidence type="ECO:0000256" key="3">
    <source>
        <dbReference type="ARBA" id="ARBA00022737"/>
    </source>
</evidence>
<dbReference type="GO" id="GO:0006289">
    <property type="term" value="P:nucleotide-excision repair"/>
    <property type="evidence" value="ECO:0007669"/>
    <property type="project" value="InterPro"/>
</dbReference>
<feature type="region of interest" description="Disordered" evidence="7">
    <location>
        <begin position="310"/>
        <end position="330"/>
    </location>
</feature>
<dbReference type="Proteomes" id="UP001201980">
    <property type="component" value="Unassembled WGS sequence"/>
</dbReference>
<accession>A0AAD5RFM5</accession>
<dbReference type="AlphaFoldDB" id="A0AAD5RFM5"/>
<dbReference type="Pfam" id="PF08567">
    <property type="entry name" value="PH_TFIIH"/>
    <property type="match status" value="1"/>
</dbReference>
<dbReference type="InterPro" id="IPR011993">
    <property type="entry name" value="PH-like_dom_sf"/>
</dbReference>
<protein>
    <recommendedName>
        <fullName evidence="8">BSD domain-containing protein</fullName>
    </recommendedName>
</protein>
<keyword evidence="6" id="KW-0539">Nucleus</keyword>
<dbReference type="InterPro" id="IPR005607">
    <property type="entry name" value="BSD_dom"/>
</dbReference>
<dbReference type="Pfam" id="PF03909">
    <property type="entry name" value="BSD"/>
    <property type="match status" value="2"/>
</dbReference>
<dbReference type="Gene3D" id="2.30.29.30">
    <property type="entry name" value="Pleckstrin-homology domain (PH domain)/Phosphotyrosine-binding domain (PTB)"/>
    <property type="match status" value="1"/>
</dbReference>
<organism evidence="9 10">
    <name type="scientific">Zalerion maritima</name>
    <dbReference type="NCBI Taxonomy" id="339359"/>
    <lineage>
        <taxon>Eukaryota</taxon>
        <taxon>Fungi</taxon>
        <taxon>Dikarya</taxon>
        <taxon>Ascomycota</taxon>
        <taxon>Pezizomycotina</taxon>
        <taxon>Sordariomycetes</taxon>
        <taxon>Lulworthiomycetidae</taxon>
        <taxon>Lulworthiales</taxon>
        <taxon>Lulworthiaceae</taxon>
        <taxon>Zalerion</taxon>
    </lineage>
</organism>
<evidence type="ECO:0000313" key="10">
    <source>
        <dbReference type="Proteomes" id="UP001201980"/>
    </source>
</evidence>
<dbReference type="GO" id="GO:0000439">
    <property type="term" value="C:transcription factor TFIIH core complex"/>
    <property type="evidence" value="ECO:0007669"/>
    <property type="project" value="InterPro"/>
</dbReference>
<evidence type="ECO:0000256" key="5">
    <source>
        <dbReference type="ARBA" id="ARBA00023163"/>
    </source>
</evidence>
<keyword evidence="5" id="KW-0804">Transcription</keyword>
<evidence type="ECO:0000259" key="8">
    <source>
        <dbReference type="PROSITE" id="PS50858"/>
    </source>
</evidence>
<keyword evidence="3" id="KW-0677">Repeat</keyword>
<feature type="compositionally biased region" description="Acidic residues" evidence="7">
    <location>
        <begin position="458"/>
        <end position="470"/>
    </location>
</feature>
<evidence type="ECO:0000313" key="9">
    <source>
        <dbReference type="EMBL" id="KAJ2891953.1"/>
    </source>
</evidence>
<reference evidence="9" key="1">
    <citation type="submission" date="2022-07" db="EMBL/GenBank/DDBJ databases">
        <title>Draft genome sequence of Zalerion maritima ATCC 34329, a (micro)plastics degrading marine fungus.</title>
        <authorList>
            <person name="Paco A."/>
            <person name="Goncalves M.F.M."/>
            <person name="Rocha-Santos T.A.P."/>
            <person name="Alves A."/>
        </authorList>
    </citation>
    <scope>NUCLEOTIDE SEQUENCE</scope>
    <source>
        <strain evidence="9">ATCC 34329</strain>
    </source>
</reference>
<dbReference type="EMBL" id="JAKWBI020000936">
    <property type="protein sequence ID" value="KAJ2891953.1"/>
    <property type="molecule type" value="Genomic_DNA"/>
</dbReference>
<dbReference type="Gene3D" id="1.10.3970.10">
    <property type="entry name" value="BSD domain"/>
    <property type="match status" value="1"/>
</dbReference>
<sequence length="685" mass="74969">MALPGGKVSYKKQDGFITLSSDQNSVVWGPLGAPTSQTLAITDITNLQQTPATSTKVILKIIAKTAAGEPANHLFHFTSPDARAEADAFKTILSQLVADAKSSDPSIPKPSGSGTPALSVTSAPAPKPSLPKWMDDNALKQDIELQQSLMKKDTALHALYMEGRIAKADTVSDSAWNAMFWSQRTELLRAHAIETEQQRGPVNILTVVKPKTVDGELKLNMSMEQTKQIFEQHPLVRRVFDEMVPKKLDYSTFWSRFFLSKLSKKLKGSRLTDNDTPDAIFDRYLNHDNSIGFTPRITQGHVPHSIDIEGNEENQGGFKGGNRPDAEMRPGRRDGGLVAALNSISTKIMANVAPSDPMIPDGGSGPNPESNAEEIDNALQGELMLRDLSEQQKPESIPLTIRDQDALVSGANQDVNADLEDDAMVFGSRTPQQALDELRNGMADFENGKTDMHTLIGVDDESDSDSEGEEETAKGTKRRRDGASPRVGSKKARRAAQNHIINAIVARRITEYGSQDPSLVAFRTAIIPAATLPGEELKAEKRARAKAQDATAQLTPTMEQKSIQMHATTVEFLRLFRSAFHSGDSERAAELESLDQSLKRSKERIVAIADEAEIERLAAFEIEKSKARELYKKTGQKIYPKKDGCPGGREAVLGRFSAMLESLGKACAEYENELAKEGLRPTVEV</sequence>
<gene>
    <name evidence="9" type="ORF">MKZ38_010506</name>
</gene>
<comment type="caution">
    <text evidence="9">The sequence shown here is derived from an EMBL/GenBank/DDBJ whole genome shotgun (WGS) entry which is preliminary data.</text>
</comment>
<feature type="region of interest" description="Disordered" evidence="7">
    <location>
        <begin position="455"/>
        <end position="495"/>
    </location>
</feature>
<dbReference type="SUPFAM" id="SSF50729">
    <property type="entry name" value="PH domain-like"/>
    <property type="match status" value="1"/>
</dbReference>
<evidence type="ECO:0000256" key="6">
    <source>
        <dbReference type="ARBA" id="ARBA00023242"/>
    </source>
</evidence>
<evidence type="ECO:0000256" key="7">
    <source>
        <dbReference type="SAM" id="MobiDB-lite"/>
    </source>
</evidence>
<proteinExistence type="inferred from homology"/>
<evidence type="ECO:0000256" key="2">
    <source>
        <dbReference type="ARBA" id="ARBA00009448"/>
    </source>
</evidence>
<dbReference type="PANTHER" id="PTHR12856">
    <property type="entry name" value="TRANSCRIPTION INITIATION FACTOR IIH-RELATED"/>
    <property type="match status" value="1"/>
</dbReference>
<dbReference type="PROSITE" id="PS50858">
    <property type="entry name" value="BSD"/>
    <property type="match status" value="1"/>
</dbReference>
<dbReference type="SMART" id="SM00751">
    <property type="entry name" value="BSD"/>
    <property type="match status" value="2"/>
</dbReference>
<feature type="compositionally biased region" description="Polar residues" evidence="7">
    <location>
        <begin position="112"/>
        <end position="122"/>
    </location>
</feature>
<feature type="domain" description="BSD" evidence="8">
    <location>
        <begin position="213"/>
        <end position="265"/>
    </location>
</feature>
<dbReference type="SUPFAM" id="SSF140383">
    <property type="entry name" value="BSD domain-like"/>
    <property type="match status" value="1"/>
</dbReference>
<keyword evidence="10" id="KW-1185">Reference proteome</keyword>
<keyword evidence="4" id="KW-0805">Transcription regulation</keyword>
<comment type="similarity">
    <text evidence="2">Belongs to the TFB1 family.</text>
</comment>
<dbReference type="InterPro" id="IPR013876">
    <property type="entry name" value="TFIIH_BTF_p62_N"/>
</dbReference>
<feature type="region of interest" description="Disordered" evidence="7">
    <location>
        <begin position="100"/>
        <end position="131"/>
    </location>
</feature>
<comment type="subcellular location">
    <subcellularLocation>
        <location evidence="1">Nucleus</location>
    </subcellularLocation>
</comment>
<evidence type="ECO:0000256" key="1">
    <source>
        <dbReference type="ARBA" id="ARBA00004123"/>
    </source>
</evidence>
<dbReference type="CDD" id="cd13229">
    <property type="entry name" value="PH_TFIIH"/>
    <property type="match status" value="1"/>
</dbReference>
<name>A0AAD5RFM5_9PEZI</name>